<gene>
    <name evidence="2" type="ORF">NX720_25045</name>
</gene>
<dbReference type="EMBL" id="CP103300">
    <property type="protein sequence ID" value="UYM16032.1"/>
    <property type="molecule type" value="Genomic_DNA"/>
</dbReference>
<reference evidence="2" key="1">
    <citation type="submission" date="2022-10" db="EMBL/GenBank/DDBJ databases">
        <title>Completed Genome Sequence of two octocoral isolated bacterium, Endozoicomonas euniceicola EF212T and Endozoicomonas gorgoniicola PS125T.</title>
        <authorList>
            <person name="Chiou Y.-J."/>
            <person name="Chen Y.-H."/>
        </authorList>
    </citation>
    <scope>NUCLEOTIDE SEQUENCE</scope>
    <source>
        <strain evidence="2">EF212</strain>
    </source>
</reference>
<sequence length="374" mass="42313">MIKNTALACELSGMPLLHAAYFQQVADQTDCIISCRSVGKYATGLILEGYACKGFRVKAKTCSWGPMAGFVSADPRFSKRDYNRSAIAEQRMFIRKAMKEGANLIPIYISDSRKRDILTRLRCMYEIEQRSATEIVYAASAIGGPLFKFVLSQDNECPVASEGRTWRVCYHKEVKPEGPRGVQALIQHYENRPDPVLGLTNPGRSASNYKEALTGDYDLWGVYAKVSDYNAAGDDQRIVQGSNYQVLASTKYRIQESKQWGNYTPRVLRIKELLNQAHRAKNSVAADITLHSDELGRPYVDEVELGFISFFPHQSGGAQFISNLGQFQVFISQVRAKNYQDVYNPNWQYFHAFNQILDQLDKNRNLYGQSALYV</sequence>
<proteinExistence type="predicted"/>
<evidence type="ECO:0000313" key="3">
    <source>
        <dbReference type="Proteomes" id="UP001163255"/>
    </source>
</evidence>
<organism evidence="2 3">
    <name type="scientific">Endozoicomonas euniceicola</name>
    <dbReference type="NCBI Taxonomy" id="1234143"/>
    <lineage>
        <taxon>Bacteria</taxon>
        <taxon>Pseudomonadati</taxon>
        <taxon>Pseudomonadota</taxon>
        <taxon>Gammaproteobacteria</taxon>
        <taxon>Oceanospirillales</taxon>
        <taxon>Endozoicomonadaceae</taxon>
        <taxon>Endozoicomonas</taxon>
    </lineage>
</organism>
<dbReference type="InterPro" id="IPR037017">
    <property type="entry name" value="Anthrax_toxin_edema_cen_sf"/>
</dbReference>
<dbReference type="Pfam" id="PF03497">
    <property type="entry name" value="Anthrax_toxA"/>
    <property type="match status" value="1"/>
</dbReference>
<dbReference type="Gene3D" id="3.30.70.1720">
    <property type="match status" value="1"/>
</dbReference>
<dbReference type="Gene3D" id="3.90.1760.10">
    <property type="entry name" value="Anthrax toxin, edema factor, central domain"/>
    <property type="match status" value="1"/>
</dbReference>
<dbReference type="SUPFAM" id="SSF81298">
    <property type="entry name" value="Adenylylcyclase toxin (the edema factor)"/>
    <property type="match status" value="1"/>
</dbReference>
<dbReference type="Proteomes" id="UP001163255">
    <property type="component" value="Chromosome"/>
</dbReference>
<feature type="domain" description="Anthrax toxin edema factor central" evidence="1">
    <location>
        <begin position="10"/>
        <end position="156"/>
    </location>
</feature>
<keyword evidence="3" id="KW-1185">Reference proteome</keyword>
<name>A0ABY6GTD4_9GAMM</name>
<dbReference type="InterPro" id="IPR035099">
    <property type="entry name" value="Anthrax_toxin_C-terminal"/>
</dbReference>
<accession>A0ABY6GTD4</accession>
<protein>
    <submittedName>
        <fullName evidence="2">CyaA/EF/ExoY family adenylyl cyclase toxin</fullName>
    </submittedName>
</protein>
<evidence type="ECO:0000313" key="2">
    <source>
        <dbReference type="EMBL" id="UYM16032.1"/>
    </source>
</evidence>
<evidence type="ECO:0000259" key="1">
    <source>
        <dbReference type="Pfam" id="PF03497"/>
    </source>
</evidence>
<dbReference type="InterPro" id="IPR005165">
    <property type="entry name" value="Anthrax_toxin_edema_cen"/>
</dbReference>